<feature type="region of interest" description="Disordered" evidence="1">
    <location>
        <begin position="134"/>
        <end position="167"/>
    </location>
</feature>
<evidence type="ECO:0000256" key="2">
    <source>
        <dbReference type="SAM" id="Phobius"/>
    </source>
</evidence>
<feature type="transmembrane region" description="Helical" evidence="2">
    <location>
        <begin position="221"/>
        <end position="240"/>
    </location>
</feature>
<organism evidence="3 4">
    <name type="scientific">Cercophora samala</name>
    <dbReference type="NCBI Taxonomy" id="330535"/>
    <lineage>
        <taxon>Eukaryota</taxon>
        <taxon>Fungi</taxon>
        <taxon>Dikarya</taxon>
        <taxon>Ascomycota</taxon>
        <taxon>Pezizomycotina</taxon>
        <taxon>Sordariomycetes</taxon>
        <taxon>Sordariomycetidae</taxon>
        <taxon>Sordariales</taxon>
        <taxon>Lasiosphaeriaceae</taxon>
        <taxon>Cercophora</taxon>
    </lineage>
</organism>
<accession>A0AA39Z0N5</accession>
<feature type="compositionally biased region" description="Basic and acidic residues" evidence="1">
    <location>
        <begin position="428"/>
        <end position="445"/>
    </location>
</feature>
<feature type="compositionally biased region" description="Pro residues" evidence="1">
    <location>
        <begin position="158"/>
        <end position="167"/>
    </location>
</feature>
<feature type="compositionally biased region" description="Low complexity" evidence="1">
    <location>
        <begin position="20"/>
        <end position="34"/>
    </location>
</feature>
<gene>
    <name evidence="3" type="ORF">QBC41DRAFT_382385</name>
</gene>
<proteinExistence type="predicted"/>
<feature type="compositionally biased region" description="Basic and acidic residues" evidence="1">
    <location>
        <begin position="379"/>
        <end position="388"/>
    </location>
</feature>
<keyword evidence="2" id="KW-0812">Transmembrane</keyword>
<comment type="caution">
    <text evidence="3">The sequence shown here is derived from an EMBL/GenBank/DDBJ whole genome shotgun (WGS) entry which is preliminary data.</text>
</comment>
<protein>
    <submittedName>
        <fullName evidence="3">Uncharacterized protein</fullName>
    </submittedName>
</protein>
<feature type="compositionally biased region" description="Polar residues" evidence="1">
    <location>
        <begin position="139"/>
        <end position="155"/>
    </location>
</feature>
<feature type="transmembrane region" description="Helical" evidence="2">
    <location>
        <begin position="252"/>
        <end position="273"/>
    </location>
</feature>
<keyword evidence="4" id="KW-1185">Reference proteome</keyword>
<dbReference type="AlphaFoldDB" id="A0AA39Z0N5"/>
<keyword evidence="2" id="KW-1133">Transmembrane helix</keyword>
<dbReference type="EMBL" id="JAULSY010000146">
    <property type="protein sequence ID" value="KAK0662024.1"/>
    <property type="molecule type" value="Genomic_DNA"/>
</dbReference>
<keyword evidence="2" id="KW-0472">Membrane</keyword>
<evidence type="ECO:0000313" key="4">
    <source>
        <dbReference type="Proteomes" id="UP001174997"/>
    </source>
</evidence>
<dbReference type="Proteomes" id="UP001174997">
    <property type="component" value="Unassembled WGS sequence"/>
</dbReference>
<evidence type="ECO:0000313" key="3">
    <source>
        <dbReference type="EMBL" id="KAK0662024.1"/>
    </source>
</evidence>
<feature type="transmembrane region" description="Helical" evidence="2">
    <location>
        <begin position="188"/>
        <end position="209"/>
    </location>
</feature>
<reference evidence="3" key="1">
    <citation type="submission" date="2023-06" db="EMBL/GenBank/DDBJ databases">
        <title>Genome-scale phylogeny and comparative genomics of the fungal order Sordariales.</title>
        <authorList>
            <consortium name="Lawrence Berkeley National Laboratory"/>
            <person name="Hensen N."/>
            <person name="Bonometti L."/>
            <person name="Westerberg I."/>
            <person name="Brannstrom I.O."/>
            <person name="Guillou S."/>
            <person name="Cros-Aarteil S."/>
            <person name="Calhoun S."/>
            <person name="Haridas S."/>
            <person name="Kuo A."/>
            <person name="Mondo S."/>
            <person name="Pangilinan J."/>
            <person name="Riley R."/>
            <person name="Labutti K."/>
            <person name="Andreopoulos B."/>
            <person name="Lipzen A."/>
            <person name="Chen C."/>
            <person name="Yanf M."/>
            <person name="Daum C."/>
            <person name="Ng V."/>
            <person name="Clum A."/>
            <person name="Steindorff A."/>
            <person name="Ohm R."/>
            <person name="Martin F."/>
            <person name="Silar P."/>
            <person name="Natvig D."/>
            <person name="Lalanne C."/>
            <person name="Gautier V."/>
            <person name="Ament-Velasquez S.L."/>
            <person name="Kruys A."/>
            <person name="Hutchinson M.I."/>
            <person name="Powell A.J."/>
            <person name="Barry K."/>
            <person name="Miller A.N."/>
            <person name="Grigoriev I.V."/>
            <person name="Debuchy R."/>
            <person name="Gladieux P."/>
            <person name="Thoren M.H."/>
            <person name="Johannesson H."/>
        </authorList>
    </citation>
    <scope>NUCLEOTIDE SEQUENCE</scope>
    <source>
        <strain evidence="3">CBS 307.81</strain>
    </source>
</reference>
<evidence type="ECO:0000256" key="1">
    <source>
        <dbReference type="SAM" id="MobiDB-lite"/>
    </source>
</evidence>
<feature type="region of interest" description="Disordered" evidence="1">
    <location>
        <begin position="372"/>
        <end position="478"/>
    </location>
</feature>
<name>A0AA39Z0N5_9PEZI</name>
<feature type="transmembrane region" description="Helical" evidence="2">
    <location>
        <begin position="293"/>
        <end position="313"/>
    </location>
</feature>
<feature type="region of interest" description="Disordered" evidence="1">
    <location>
        <begin position="1"/>
        <end position="71"/>
    </location>
</feature>
<sequence length="478" mass="51991">MAETKETSFQGPVRPPLAMPSAPGTPGTPGTPSTPTNPSPVRPKLHRRQSRFTEEPMTERTPACSASIHSFDPTALDDPAVNTLTHTNTIQQFRTANRTVSRDLSHRSSNLRRDLNSFSFGGAPATPVLQEEAPAVMSRTGTLDPQPQPLSSPTTADIPPPSGPLPPPPPAVITPAEKRRTWLRLANSVLHSAPTLVLLYIMSTSISAFKSDPSSAKFSSPGITLLSILYLDAILNIITCFRVRSPWPTWRLSLRCLFGAGYIILFFVYIGLGNKVFPGGYTYWNVPVNMATPVVYIFLWWLAAWDLAHLVVCRPGVLSCARKREQQEGRRPSVALSELHPTSFRARVPSSVGGESVVSYTWRRWVQRSRTHSTGGGVHFHEGGHDVELGTTRTRTREGGTIDEGESIGRRRSESMRTVSAHSGEVTLRGEEFERRSGEKDKEAEAEMGGSGGAGKKGEEGGRLGGAPKTVRAADIGQ</sequence>